<feature type="region of interest" description="Disordered" evidence="10">
    <location>
        <begin position="1"/>
        <end position="48"/>
    </location>
</feature>
<keyword evidence="8" id="KW-0804">Transcription</keyword>
<dbReference type="OrthoDB" id="3364175at2759"/>
<dbReference type="GO" id="GO:0006351">
    <property type="term" value="P:DNA-templated transcription"/>
    <property type="evidence" value="ECO:0007669"/>
    <property type="project" value="InterPro"/>
</dbReference>
<dbReference type="Proteomes" id="UP000696280">
    <property type="component" value="Unassembled WGS sequence"/>
</dbReference>
<evidence type="ECO:0000313" key="13">
    <source>
        <dbReference type="Proteomes" id="UP000696280"/>
    </source>
</evidence>
<keyword evidence="3" id="KW-0862">Zinc</keyword>
<keyword evidence="13" id="KW-1185">Reference proteome</keyword>
<comment type="subcellular location">
    <subcellularLocation>
        <location evidence="1">Nucleus</location>
    </subcellularLocation>
</comment>
<feature type="compositionally biased region" description="Polar residues" evidence="10">
    <location>
        <begin position="716"/>
        <end position="726"/>
    </location>
</feature>
<dbReference type="SMART" id="SM00906">
    <property type="entry name" value="Fungal_trans"/>
    <property type="match status" value="1"/>
</dbReference>
<evidence type="ECO:0000256" key="9">
    <source>
        <dbReference type="ARBA" id="ARBA00023242"/>
    </source>
</evidence>
<evidence type="ECO:0000256" key="7">
    <source>
        <dbReference type="ARBA" id="ARBA00023159"/>
    </source>
</evidence>
<reference evidence="12" key="1">
    <citation type="submission" date="2021-07" db="EMBL/GenBank/DDBJ databases">
        <authorList>
            <person name="Durling M."/>
        </authorList>
    </citation>
    <scope>NUCLEOTIDE SEQUENCE</scope>
</reference>
<feature type="region of interest" description="Disordered" evidence="10">
    <location>
        <begin position="705"/>
        <end position="730"/>
    </location>
</feature>
<evidence type="ECO:0000256" key="5">
    <source>
        <dbReference type="ARBA" id="ARBA00023015"/>
    </source>
</evidence>
<evidence type="ECO:0000256" key="1">
    <source>
        <dbReference type="ARBA" id="ARBA00004123"/>
    </source>
</evidence>
<organism evidence="12 13">
    <name type="scientific">Hymenoscyphus fraxineus</name>
    <dbReference type="NCBI Taxonomy" id="746836"/>
    <lineage>
        <taxon>Eukaryota</taxon>
        <taxon>Fungi</taxon>
        <taxon>Dikarya</taxon>
        <taxon>Ascomycota</taxon>
        <taxon>Pezizomycotina</taxon>
        <taxon>Leotiomycetes</taxon>
        <taxon>Helotiales</taxon>
        <taxon>Helotiaceae</taxon>
        <taxon>Hymenoscyphus</taxon>
    </lineage>
</organism>
<dbReference type="InterPro" id="IPR001138">
    <property type="entry name" value="Zn2Cys6_DnaBD"/>
</dbReference>
<dbReference type="FunFam" id="4.10.240.10:FF:000005">
    <property type="entry name" value="Quinic acid utilization activator"/>
    <property type="match status" value="1"/>
</dbReference>
<feature type="domain" description="Zn(2)-C6 fungal-type" evidence="11">
    <location>
        <begin position="31"/>
        <end position="61"/>
    </location>
</feature>
<comment type="caution">
    <text evidence="12">The sequence shown here is derived from an EMBL/GenBank/DDBJ whole genome shotgun (WGS) entry which is preliminary data.</text>
</comment>
<keyword evidence="5" id="KW-0805">Transcription regulation</keyword>
<dbReference type="GO" id="GO:0005634">
    <property type="term" value="C:nucleus"/>
    <property type="evidence" value="ECO:0007669"/>
    <property type="project" value="UniProtKB-SubCell"/>
</dbReference>
<dbReference type="Pfam" id="PF04082">
    <property type="entry name" value="Fungal_trans"/>
    <property type="match status" value="1"/>
</dbReference>
<keyword evidence="7" id="KW-0010">Activator</keyword>
<evidence type="ECO:0000256" key="2">
    <source>
        <dbReference type="ARBA" id="ARBA00022723"/>
    </source>
</evidence>
<accession>A0A9N9PQT7</accession>
<dbReference type="Pfam" id="PF00172">
    <property type="entry name" value="Zn_clus"/>
    <property type="match status" value="1"/>
</dbReference>
<sequence length="914" mass="100721">MLGGTNDTMEIDSGKPKKGKQGAPRKRVSQACDRCRSRKDKCNGGKPSCSTCVQNGSTCSYDANVKKRGLPEGYVRGLERLWGLAIREVQDVEENMLEALSLNGAEAGKNNGKITPLKAWNDETSSENLVKIWRTSQLSQELERLLSSLEPVGVAQSNKRKRLDSDVQLPEIRKAVFGSPPATPSPAIWEKRVLSEYPALPDNDHNGSVAYQNSRENGHVTNELRDQTSILTPSHISNGSHASQGGNASNEIPELPSETWNLLDVYFSYTHPWLPIIEKHDLLRTSYQYSQSHNSLGSGDHAALWAVIAYAKFQHRAINKIPRAQGSVRDMVWTAERIYSHARTLIPNEEGSFELGHVQALLILTLANMGTGEFSRAWSLIGQAVRAAIDLELDTDSETITNKPKSRSKHVYLGCFVLDTLIAARLRRRPHLRSQDIDLVGGIDEDGLEEWDPWTDCLSVRKTNPGSSRVPSSILSTFNRLVQVLQVLNEVICTSSNTIGTGIHASTHFLEKLHAWSQRQPSPLYSETSPINSEKAISLLPHHYHLHTAYFTTLAKSQMLAYNPGQENVNLEPSSQTARQISELLKRYSDTFGLLIVPPTYEYFVKSAYDIVSEVRGSIENTHIVINDWKHNLDICLNDMEPAWSAFDSLRDSVIGKPSNQARRQSEVAFDLINGMNSMVEGSTSVQTPQSAFEVQAAYSPQFPNFGGTTRHRTPSHQQPPAQKTPTFGAPSGPGLPLPPMYQDVRATLRTNTTANQTTPTMTNNHTRQTSRLSFTSPDVALDPIQSNASVISDNDTDPLANEFAALDAMEWSGNWDQSLLNLGFTDRANMNQDFYSFCQEPDPLQANNVFQQLVANSNAEVTTFFDGSALGNMSTGPGGGFVTGDENEGIEAGQILQALSAAEDPIGTMMNGS</sequence>
<evidence type="ECO:0000256" key="10">
    <source>
        <dbReference type="SAM" id="MobiDB-lite"/>
    </source>
</evidence>
<dbReference type="SUPFAM" id="SSF57701">
    <property type="entry name" value="Zn2/Cys6 DNA-binding domain"/>
    <property type="match status" value="1"/>
</dbReference>
<dbReference type="CDD" id="cd12148">
    <property type="entry name" value="fungal_TF_MHR"/>
    <property type="match status" value="1"/>
</dbReference>
<dbReference type="PANTHER" id="PTHR47655:SF2">
    <property type="entry name" value="QUINIC ACID UTILIZATION ACTIVATOR"/>
    <property type="match status" value="1"/>
</dbReference>
<dbReference type="GO" id="GO:0000981">
    <property type="term" value="F:DNA-binding transcription factor activity, RNA polymerase II-specific"/>
    <property type="evidence" value="ECO:0007669"/>
    <property type="project" value="InterPro"/>
</dbReference>
<protein>
    <recommendedName>
        <fullName evidence="11">Zn(2)-C6 fungal-type domain-containing protein</fullName>
    </recommendedName>
</protein>
<dbReference type="PROSITE" id="PS00463">
    <property type="entry name" value="ZN2_CY6_FUNGAL_1"/>
    <property type="match status" value="1"/>
</dbReference>
<evidence type="ECO:0000256" key="6">
    <source>
        <dbReference type="ARBA" id="ARBA00023125"/>
    </source>
</evidence>
<dbReference type="InterPro" id="IPR052783">
    <property type="entry name" value="Metabolic/Drug-Res_Regulator"/>
</dbReference>
<gene>
    <name evidence="12" type="ORF">HYFRA_00005607</name>
</gene>
<keyword evidence="6" id="KW-0238">DNA-binding</keyword>
<evidence type="ECO:0000256" key="4">
    <source>
        <dbReference type="ARBA" id="ARBA00022911"/>
    </source>
</evidence>
<name>A0A9N9PQT7_9HELO</name>
<dbReference type="PANTHER" id="PTHR47655">
    <property type="entry name" value="QUINIC ACID UTILIZATION ACTIVATOR"/>
    <property type="match status" value="1"/>
</dbReference>
<keyword evidence="2" id="KW-0479">Metal-binding</keyword>
<dbReference type="PROSITE" id="PS50048">
    <property type="entry name" value="ZN2_CY6_FUNGAL_2"/>
    <property type="match status" value="1"/>
</dbReference>
<proteinExistence type="predicted"/>
<evidence type="ECO:0000256" key="3">
    <source>
        <dbReference type="ARBA" id="ARBA00022833"/>
    </source>
</evidence>
<evidence type="ECO:0000313" key="12">
    <source>
        <dbReference type="EMBL" id="CAG8951803.1"/>
    </source>
</evidence>
<keyword evidence="4" id="KW-0672">Quinate metabolism</keyword>
<dbReference type="EMBL" id="CAJVRL010000044">
    <property type="protein sequence ID" value="CAG8951803.1"/>
    <property type="molecule type" value="Genomic_DNA"/>
</dbReference>
<evidence type="ECO:0000256" key="8">
    <source>
        <dbReference type="ARBA" id="ARBA00023163"/>
    </source>
</evidence>
<dbReference type="Gene3D" id="4.10.240.10">
    <property type="entry name" value="Zn(2)-C6 fungal-type DNA-binding domain"/>
    <property type="match status" value="1"/>
</dbReference>
<keyword evidence="9" id="KW-0539">Nucleus</keyword>
<dbReference type="GO" id="GO:0008270">
    <property type="term" value="F:zinc ion binding"/>
    <property type="evidence" value="ECO:0007669"/>
    <property type="project" value="InterPro"/>
</dbReference>
<dbReference type="GO" id="GO:0045944">
    <property type="term" value="P:positive regulation of transcription by RNA polymerase II"/>
    <property type="evidence" value="ECO:0007669"/>
    <property type="project" value="TreeGrafter"/>
</dbReference>
<evidence type="ECO:0000259" key="11">
    <source>
        <dbReference type="PROSITE" id="PS50048"/>
    </source>
</evidence>
<dbReference type="CDD" id="cd00067">
    <property type="entry name" value="GAL4"/>
    <property type="match status" value="1"/>
</dbReference>
<feature type="compositionally biased region" description="Basic residues" evidence="10">
    <location>
        <begin position="16"/>
        <end position="28"/>
    </location>
</feature>
<dbReference type="InterPro" id="IPR036864">
    <property type="entry name" value="Zn2-C6_fun-type_DNA-bd_sf"/>
</dbReference>
<dbReference type="GO" id="GO:0003677">
    <property type="term" value="F:DNA binding"/>
    <property type="evidence" value="ECO:0007669"/>
    <property type="project" value="UniProtKB-KW"/>
</dbReference>
<dbReference type="AlphaFoldDB" id="A0A9N9PQT7"/>
<dbReference type="InterPro" id="IPR007219">
    <property type="entry name" value="XnlR_reg_dom"/>
</dbReference>
<dbReference type="SMART" id="SM00066">
    <property type="entry name" value="GAL4"/>
    <property type="match status" value="1"/>
</dbReference>